<dbReference type="InterPro" id="IPR014923">
    <property type="entry name" value="DUF1802"/>
</dbReference>
<proteinExistence type="predicted"/>
<gene>
    <name evidence="1" type="ORF">NJ959_19195</name>
</gene>
<protein>
    <submittedName>
        <fullName evidence="1">DUF1802 family protein</fullName>
    </submittedName>
</protein>
<evidence type="ECO:0000313" key="2">
    <source>
        <dbReference type="Proteomes" id="UP001204953"/>
    </source>
</evidence>
<reference evidence="1" key="1">
    <citation type="submission" date="2022-06" db="EMBL/GenBank/DDBJ databases">
        <title>New cyanobacteria of genus Symplocastrum in benthos of Lake Baikal.</title>
        <authorList>
            <person name="Sorokovikova E."/>
            <person name="Tikhonova I."/>
            <person name="Krasnopeev A."/>
            <person name="Evseev P."/>
            <person name="Gladkikh A."/>
            <person name="Belykh O."/>
        </authorList>
    </citation>
    <scope>NUCLEOTIDE SEQUENCE</scope>
    <source>
        <strain evidence="1">BBK-W-15</strain>
    </source>
</reference>
<evidence type="ECO:0000313" key="1">
    <source>
        <dbReference type="EMBL" id="MCP2730558.1"/>
    </source>
</evidence>
<organism evidence="1 2">
    <name type="scientific">Limnofasciculus baicalensis BBK-W-15</name>
    <dbReference type="NCBI Taxonomy" id="2699891"/>
    <lineage>
        <taxon>Bacteria</taxon>
        <taxon>Bacillati</taxon>
        <taxon>Cyanobacteriota</taxon>
        <taxon>Cyanophyceae</taxon>
        <taxon>Coleofasciculales</taxon>
        <taxon>Coleofasciculaceae</taxon>
        <taxon>Limnofasciculus</taxon>
        <taxon>Limnofasciculus baicalensis</taxon>
    </lineage>
</organism>
<dbReference type="Pfam" id="PF08819">
    <property type="entry name" value="DUF1802"/>
    <property type="match status" value="1"/>
</dbReference>
<dbReference type="RefSeq" id="WP_254013314.1">
    <property type="nucleotide sequence ID" value="NZ_JAMZMM010000214.1"/>
</dbReference>
<accession>A0AAE3KQC4</accession>
<dbReference type="PIRSF" id="PIRSF018957">
    <property type="entry name" value="UCP018957"/>
    <property type="match status" value="1"/>
</dbReference>
<dbReference type="InterPro" id="IPR008307">
    <property type="entry name" value="UCP018957"/>
</dbReference>
<dbReference type="EMBL" id="JAMZMM010000214">
    <property type="protein sequence ID" value="MCP2730558.1"/>
    <property type="molecule type" value="Genomic_DNA"/>
</dbReference>
<sequence length="197" mass="22766">MESTTTKALKEWAVAINALEEGKTIMLMRKGGIREESNRFQVTCGAEGRRCHRILLYPTYEHQQPNLLKPEYAPQVTPVPSGWHPETVKISSVAKITDIFKISEQKTLTSLLPHHIWNEEFATTRLKWKPKQPLYILLLRTYKLPSTSTIPYQPEYGGCRSWIDLNQPISLTEIKPVIDDNNYTQQIAQIHQIIREN</sequence>
<dbReference type="AlphaFoldDB" id="A0AAE3KQC4"/>
<name>A0AAE3KQC4_9CYAN</name>
<comment type="caution">
    <text evidence="1">The sequence shown here is derived from an EMBL/GenBank/DDBJ whole genome shotgun (WGS) entry which is preliminary data.</text>
</comment>
<dbReference type="Proteomes" id="UP001204953">
    <property type="component" value="Unassembled WGS sequence"/>
</dbReference>
<keyword evidence="2" id="KW-1185">Reference proteome</keyword>